<keyword evidence="11" id="KW-0234">DNA repair</keyword>
<gene>
    <name evidence="19" type="primary">mutM</name>
    <name evidence="19" type="ORF">K8V35_06205</name>
</gene>
<comment type="similarity">
    <text evidence="3">Belongs to the FPG family.</text>
</comment>
<evidence type="ECO:0000256" key="15">
    <source>
        <dbReference type="ARBA" id="ARBA00044632"/>
    </source>
</evidence>
<dbReference type="GO" id="GO:0006284">
    <property type="term" value="P:base-excision repair"/>
    <property type="evidence" value="ECO:0007669"/>
    <property type="project" value="InterPro"/>
</dbReference>
<proteinExistence type="inferred from homology"/>
<evidence type="ECO:0000256" key="7">
    <source>
        <dbReference type="ARBA" id="ARBA00022771"/>
    </source>
</evidence>
<reference evidence="19" key="1">
    <citation type="journal article" date="2021" name="PeerJ">
        <title>Extensive microbial diversity within the chicken gut microbiome revealed by metagenomics and culture.</title>
        <authorList>
            <person name="Gilroy R."/>
            <person name="Ravi A."/>
            <person name="Getino M."/>
            <person name="Pursley I."/>
            <person name="Horton D.L."/>
            <person name="Alikhan N.F."/>
            <person name="Baker D."/>
            <person name="Gharbi K."/>
            <person name="Hall N."/>
            <person name="Watson M."/>
            <person name="Adriaenssens E.M."/>
            <person name="Foster-Nyarko E."/>
            <person name="Jarju S."/>
            <person name="Secka A."/>
            <person name="Antonio M."/>
            <person name="Oren A."/>
            <person name="Chaudhuri R.R."/>
            <person name="La Ragione R."/>
            <person name="Hildebrand F."/>
            <person name="Pallen M.J."/>
        </authorList>
    </citation>
    <scope>NUCLEOTIDE SEQUENCE</scope>
    <source>
        <strain evidence="19">6019</strain>
    </source>
</reference>
<dbReference type="PANTHER" id="PTHR22993">
    <property type="entry name" value="FORMAMIDOPYRIMIDINE-DNA GLYCOSYLASE"/>
    <property type="match status" value="1"/>
</dbReference>
<dbReference type="InterPro" id="IPR035937">
    <property type="entry name" value="FPG_N"/>
</dbReference>
<dbReference type="GO" id="GO:0003684">
    <property type="term" value="F:damaged DNA binding"/>
    <property type="evidence" value="ECO:0007669"/>
    <property type="project" value="InterPro"/>
</dbReference>
<keyword evidence="7 16" id="KW-0863">Zinc-finger</keyword>
<dbReference type="InterPro" id="IPR000214">
    <property type="entry name" value="Znf_DNA_glyclase/AP_lyase"/>
</dbReference>
<dbReference type="Pfam" id="PF01149">
    <property type="entry name" value="Fapy_DNA_glyco"/>
    <property type="match status" value="1"/>
</dbReference>
<dbReference type="GO" id="GO:0003690">
    <property type="term" value="F:double-stranded DNA binding"/>
    <property type="evidence" value="ECO:0007669"/>
    <property type="project" value="UniProtKB-ARBA"/>
</dbReference>
<dbReference type="InterPro" id="IPR010979">
    <property type="entry name" value="Ribosomal_uS13-like_H2TH"/>
</dbReference>
<evidence type="ECO:0000313" key="19">
    <source>
        <dbReference type="EMBL" id="HJE19926.1"/>
    </source>
</evidence>
<dbReference type="FunFam" id="1.10.8.50:FF:000003">
    <property type="entry name" value="Formamidopyrimidine-DNA glycosylase"/>
    <property type="match status" value="1"/>
</dbReference>
<name>A0A921DXD9_9STAP</name>
<protein>
    <submittedName>
        <fullName evidence="19">Bifunctional DNA-formamidopyrimidine glycosylase/DNA-(Apurinic or apyrimidinic site) lyase</fullName>
        <ecNumber evidence="19">3.2.2.23</ecNumber>
        <ecNumber evidence="19">4.2.99.18</ecNumber>
    </submittedName>
</protein>
<evidence type="ECO:0000256" key="4">
    <source>
        <dbReference type="ARBA" id="ARBA00011245"/>
    </source>
</evidence>
<dbReference type="PROSITE" id="PS51068">
    <property type="entry name" value="FPG_CAT"/>
    <property type="match status" value="1"/>
</dbReference>
<feature type="domain" description="Formamidopyrimidine-DNA glycosylase catalytic" evidence="18">
    <location>
        <begin position="2"/>
        <end position="132"/>
    </location>
</feature>
<dbReference type="Gene3D" id="3.20.190.10">
    <property type="entry name" value="MutM-like, N-terminal"/>
    <property type="match status" value="1"/>
</dbReference>
<evidence type="ECO:0000256" key="6">
    <source>
        <dbReference type="ARBA" id="ARBA00022763"/>
    </source>
</evidence>
<comment type="caution">
    <text evidence="19">The sequence shown here is derived from an EMBL/GenBank/DDBJ whole genome shotgun (WGS) entry which is preliminary data.</text>
</comment>
<dbReference type="Proteomes" id="UP000763505">
    <property type="component" value="Unassembled WGS sequence"/>
</dbReference>
<keyword evidence="9" id="KW-0862">Zinc</keyword>
<dbReference type="SUPFAM" id="SSF57716">
    <property type="entry name" value="Glucocorticoid receptor-like (DNA-binding domain)"/>
    <property type="match status" value="1"/>
</dbReference>
<reference evidence="19" key="2">
    <citation type="submission" date="2021-09" db="EMBL/GenBank/DDBJ databases">
        <authorList>
            <person name="Gilroy R."/>
        </authorList>
    </citation>
    <scope>NUCLEOTIDE SEQUENCE</scope>
    <source>
        <strain evidence="19">6019</strain>
    </source>
</reference>
<dbReference type="SMART" id="SM00898">
    <property type="entry name" value="Fapy_DNA_glyco"/>
    <property type="match status" value="1"/>
</dbReference>
<keyword evidence="13" id="KW-0511">Multifunctional enzyme</keyword>
<comment type="subunit">
    <text evidence="4">Monomer.</text>
</comment>
<evidence type="ECO:0000259" key="18">
    <source>
        <dbReference type="PROSITE" id="PS51068"/>
    </source>
</evidence>
<evidence type="ECO:0000256" key="16">
    <source>
        <dbReference type="PROSITE-ProRule" id="PRU00391"/>
    </source>
</evidence>
<dbReference type="EMBL" id="DYYI01000071">
    <property type="protein sequence ID" value="HJE19926.1"/>
    <property type="molecule type" value="Genomic_DNA"/>
</dbReference>
<keyword evidence="12 19" id="KW-0456">Lyase</keyword>
<dbReference type="Gene3D" id="1.10.8.50">
    <property type="match status" value="1"/>
</dbReference>
<dbReference type="NCBIfam" id="NF002211">
    <property type="entry name" value="PRK01103.1"/>
    <property type="match status" value="1"/>
</dbReference>
<feature type="domain" description="FPG-type" evidence="17">
    <location>
        <begin position="257"/>
        <end position="289"/>
    </location>
</feature>
<evidence type="ECO:0000256" key="1">
    <source>
        <dbReference type="ARBA" id="ARBA00001668"/>
    </source>
</evidence>
<evidence type="ECO:0000256" key="11">
    <source>
        <dbReference type="ARBA" id="ARBA00023204"/>
    </source>
</evidence>
<dbReference type="PROSITE" id="PS51066">
    <property type="entry name" value="ZF_FPG_2"/>
    <property type="match status" value="1"/>
</dbReference>
<dbReference type="NCBIfam" id="TIGR00577">
    <property type="entry name" value="fpg"/>
    <property type="match status" value="1"/>
</dbReference>
<comment type="cofactor">
    <cofactor evidence="2">
        <name>Zn(2+)</name>
        <dbReference type="ChEBI" id="CHEBI:29105"/>
    </cofactor>
</comment>
<dbReference type="InterPro" id="IPR015886">
    <property type="entry name" value="H2TH_FPG"/>
</dbReference>
<dbReference type="SUPFAM" id="SSF46946">
    <property type="entry name" value="S13-like H2TH domain"/>
    <property type="match status" value="1"/>
</dbReference>
<dbReference type="GO" id="GO:0008270">
    <property type="term" value="F:zinc ion binding"/>
    <property type="evidence" value="ECO:0007669"/>
    <property type="project" value="UniProtKB-KW"/>
</dbReference>
<dbReference type="CDD" id="cd08966">
    <property type="entry name" value="EcFpg-like_N"/>
    <property type="match status" value="1"/>
</dbReference>
<evidence type="ECO:0000256" key="5">
    <source>
        <dbReference type="ARBA" id="ARBA00022723"/>
    </source>
</evidence>
<keyword evidence="8 19" id="KW-0378">Hydrolase</keyword>
<evidence type="ECO:0000256" key="14">
    <source>
        <dbReference type="ARBA" id="ARBA00023295"/>
    </source>
</evidence>
<evidence type="ECO:0000256" key="3">
    <source>
        <dbReference type="ARBA" id="ARBA00009409"/>
    </source>
</evidence>
<evidence type="ECO:0000256" key="13">
    <source>
        <dbReference type="ARBA" id="ARBA00023268"/>
    </source>
</evidence>
<dbReference type="GO" id="GO:0034039">
    <property type="term" value="F:8-oxo-7,8-dihydroguanine DNA N-glycosylase activity"/>
    <property type="evidence" value="ECO:0007669"/>
    <property type="project" value="TreeGrafter"/>
</dbReference>
<keyword evidence="5" id="KW-0479">Metal-binding</keyword>
<dbReference type="SMART" id="SM01232">
    <property type="entry name" value="H2TH"/>
    <property type="match status" value="1"/>
</dbReference>
<evidence type="ECO:0000259" key="17">
    <source>
        <dbReference type="PROSITE" id="PS51066"/>
    </source>
</evidence>
<evidence type="ECO:0000256" key="8">
    <source>
        <dbReference type="ARBA" id="ARBA00022801"/>
    </source>
</evidence>
<evidence type="ECO:0000256" key="12">
    <source>
        <dbReference type="ARBA" id="ARBA00023239"/>
    </source>
</evidence>
<dbReference type="AlphaFoldDB" id="A0A921DXD9"/>
<sequence length="289" mass="33176">MPELPEVEIVKRELQPHVQGRTIESVKVSDKVIVGHETGKRTIVKNDLDEFLEQVTGSQIITVSRRGKYLNFALMRENHYFNLVSHLGMSGAYFVVDAPEMVTEPNYRTHTHVTFKLSTGKYLVYSDIRRFGEMRIVPKISEFQPFKEMAPEYNDAQSLASFLDRASHERYKQMTIKQAIMDARVIPGVGNIYANEALFRSGISPVRKTSRVSIERLTRLHAEIIDILDEAIKRGGSTISDYRNTSGESGTMQDRFLIYQKKVCPNCQGEVQTKVINTRNSFYCRRCQR</sequence>
<dbReference type="EC" id="4.2.99.18" evidence="19"/>
<dbReference type="InterPro" id="IPR012319">
    <property type="entry name" value="FPG_cat"/>
</dbReference>
<dbReference type="EC" id="3.2.2.23" evidence="19"/>
<organism evidence="19 20">
    <name type="scientific">Aliicoccus persicus</name>
    <dbReference type="NCBI Taxonomy" id="930138"/>
    <lineage>
        <taxon>Bacteria</taxon>
        <taxon>Bacillati</taxon>
        <taxon>Bacillota</taxon>
        <taxon>Bacilli</taxon>
        <taxon>Bacillales</taxon>
        <taxon>Staphylococcaceae</taxon>
        <taxon>Aliicoccus</taxon>
    </lineage>
</organism>
<keyword evidence="6" id="KW-0227">DNA damage</keyword>
<dbReference type="GO" id="GO:0140078">
    <property type="term" value="F:class I DNA-(apurinic or apyrimidinic site) endonuclease activity"/>
    <property type="evidence" value="ECO:0007669"/>
    <property type="project" value="UniProtKB-EC"/>
</dbReference>
<evidence type="ECO:0000256" key="9">
    <source>
        <dbReference type="ARBA" id="ARBA00022833"/>
    </source>
</evidence>
<dbReference type="Pfam" id="PF06831">
    <property type="entry name" value="H2TH"/>
    <property type="match status" value="1"/>
</dbReference>
<dbReference type="PANTHER" id="PTHR22993:SF9">
    <property type="entry name" value="FORMAMIDOPYRIMIDINE-DNA GLYCOSYLASE"/>
    <property type="match status" value="1"/>
</dbReference>
<keyword evidence="10" id="KW-0238">DNA-binding</keyword>
<evidence type="ECO:0000256" key="10">
    <source>
        <dbReference type="ARBA" id="ARBA00023125"/>
    </source>
</evidence>
<dbReference type="SUPFAM" id="SSF81624">
    <property type="entry name" value="N-terminal domain of MutM-like DNA repair proteins"/>
    <property type="match status" value="1"/>
</dbReference>
<comment type="catalytic activity">
    <reaction evidence="15">
        <text>2'-deoxyribonucleotide-(2'-deoxyribose 5'-phosphate)-2'-deoxyribonucleotide-DNA = a 3'-end 2'-deoxyribonucleotide-(2,3-dehydro-2,3-deoxyribose 5'-phosphate)-DNA + a 5'-end 5'-phospho-2'-deoxyribonucleoside-DNA + H(+)</text>
        <dbReference type="Rhea" id="RHEA:66592"/>
        <dbReference type="Rhea" id="RHEA-COMP:13180"/>
        <dbReference type="Rhea" id="RHEA-COMP:16897"/>
        <dbReference type="Rhea" id="RHEA-COMP:17067"/>
        <dbReference type="ChEBI" id="CHEBI:15378"/>
        <dbReference type="ChEBI" id="CHEBI:136412"/>
        <dbReference type="ChEBI" id="CHEBI:157695"/>
        <dbReference type="ChEBI" id="CHEBI:167181"/>
        <dbReference type="EC" id="4.2.99.18"/>
    </reaction>
</comment>
<keyword evidence="14 19" id="KW-0326">Glycosidase</keyword>
<accession>A0A921DXD9</accession>
<evidence type="ECO:0000313" key="20">
    <source>
        <dbReference type="Proteomes" id="UP000763505"/>
    </source>
</evidence>
<dbReference type="InterPro" id="IPR020629">
    <property type="entry name" value="FPG_Glyclase"/>
</dbReference>
<evidence type="ECO:0000256" key="2">
    <source>
        <dbReference type="ARBA" id="ARBA00001947"/>
    </source>
</evidence>
<comment type="catalytic activity">
    <reaction evidence="1">
        <text>Hydrolysis of DNA containing ring-opened 7-methylguanine residues, releasing 2,6-diamino-4-hydroxy-5-(N-methyl)formamidopyrimidine.</text>
        <dbReference type="EC" id="3.2.2.23"/>
    </reaction>
</comment>